<protein>
    <submittedName>
        <fullName evidence="2">Uncharacterized protein</fullName>
    </submittedName>
</protein>
<dbReference type="OrthoDB" id="679091at2"/>
<dbReference type="Proteomes" id="UP000192276">
    <property type="component" value="Unassembled WGS sequence"/>
</dbReference>
<evidence type="ECO:0000313" key="2">
    <source>
        <dbReference type="EMBL" id="OQP58929.1"/>
    </source>
</evidence>
<keyword evidence="1" id="KW-0472">Membrane</keyword>
<comment type="caution">
    <text evidence="2">The sequence shown here is derived from an EMBL/GenBank/DDBJ whole genome shotgun (WGS) entry which is preliminary data.</text>
</comment>
<dbReference type="RefSeq" id="WP_081164879.1">
    <property type="nucleotide sequence ID" value="NZ_LWBP01000186.1"/>
</dbReference>
<dbReference type="AlphaFoldDB" id="A0A1V9FKM8"/>
<keyword evidence="1" id="KW-0812">Transmembrane</keyword>
<evidence type="ECO:0000256" key="1">
    <source>
        <dbReference type="SAM" id="Phobius"/>
    </source>
</evidence>
<organism evidence="2 3">
    <name type="scientific">Niastella populi</name>
    <dbReference type="NCBI Taxonomy" id="550983"/>
    <lineage>
        <taxon>Bacteria</taxon>
        <taxon>Pseudomonadati</taxon>
        <taxon>Bacteroidota</taxon>
        <taxon>Chitinophagia</taxon>
        <taxon>Chitinophagales</taxon>
        <taxon>Chitinophagaceae</taxon>
        <taxon>Niastella</taxon>
    </lineage>
</organism>
<keyword evidence="1" id="KW-1133">Transmembrane helix</keyword>
<reference evidence="3" key="1">
    <citation type="submission" date="2016-04" db="EMBL/GenBank/DDBJ databases">
        <authorList>
            <person name="Chen L."/>
            <person name="Zhuang W."/>
            <person name="Wang G."/>
        </authorList>
    </citation>
    <scope>NUCLEOTIDE SEQUENCE [LARGE SCALE GENOMIC DNA]</scope>
    <source>
        <strain evidence="3">208</strain>
    </source>
</reference>
<sequence length="71" mass="7317">MNNIINRVQGTTPKFFKILRNIGLTLAAVSAAVFASPVALPTLVTDIAGYLAVAGSVMGAVSQTAVLNEEV</sequence>
<feature type="transmembrane region" description="Helical" evidence="1">
    <location>
        <begin position="21"/>
        <end position="41"/>
    </location>
</feature>
<dbReference type="EMBL" id="LWBP01000186">
    <property type="protein sequence ID" value="OQP58929.1"/>
    <property type="molecule type" value="Genomic_DNA"/>
</dbReference>
<keyword evidence="3" id="KW-1185">Reference proteome</keyword>
<dbReference type="STRING" id="550983.A4R26_22380"/>
<evidence type="ECO:0000313" key="3">
    <source>
        <dbReference type="Proteomes" id="UP000192276"/>
    </source>
</evidence>
<accession>A0A1V9FKM8</accession>
<gene>
    <name evidence="2" type="ORF">A4R26_22380</name>
</gene>
<name>A0A1V9FKM8_9BACT</name>
<proteinExistence type="predicted"/>